<evidence type="ECO:0000313" key="2">
    <source>
        <dbReference type="EMBL" id="CAD8197239.1"/>
    </source>
</evidence>
<dbReference type="EMBL" id="CAJJDP010000114">
    <property type="protein sequence ID" value="CAD8197235.1"/>
    <property type="molecule type" value="Genomic_DNA"/>
</dbReference>
<evidence type="ECO:0000313" key="1">
    <source>
        <dbReference type="EMBL" id="CAD8197235.1"/>
    </source>
</evidence>
<comment type="caution">
    <text evidence="2">The sequence shown here is derived from an EMBL/GenBank/DDBJ whole genome shotgun (WGS) entry which is preliminary data.</text>
</comment>
<accession>A0A8S1X7X9</accession>
<dbReference type="EMBL" id="CAJJDP010000114">
    <property type="protein sequence ID" value="CAD8197239.1"/>
    <property type="molecule type" value="Genomic_DNA"/>
</dbReference>
<keyword evidence="3" id="KW-1185">Reference proteome</keyword>
<proteinExistence type="predicted"/>
<organism evidence="2 3">
    <name type="scientific">Paramecium octaurelia</name>
    <dbReference type="NCBI Taxonomy" id="43137"/>
    <lineage>
        <taxon>Eukaryota</taxon>
        <taxon>Sar</taxon>
        <taxon>Alveolata</taxon>
        <taxon>Ciliophora</taxon>
        <taxon>Intramacronucleata</taxon>
        <taxon>Oligohymenophorea</taxon>
        <taxon>Peniculida</taxon>
        <taxon>Parameciidae</taxon>
        <taxon>Paramecium</taxon>
    </lineage>
</organism>
<sequence>MQSLYRKNEKIQRSTAILRLTYSEKPQLFIILFRQRLGEAFQNYDLATLHSLEIFEIQLFKGFIIMQKLISFGEALQIYDSLIQINSSNPLFFQGNGTWSIPTIFCSNYPNIICTNHQNYFQPLDLKKHYIIMIQQLEKP</sequence>
<reference evidence="2" key="1">
    <citation type="submission" date="2021-01" db="EMBL/GenBank/DDBJ databases">
        <authorList>
            <consortium name="Genoscope - CEA"/>
            <person name="William W."/>
        </authorList>
    </citation>
    <scope>NUCLEOTIDE SEQUENCE</scope>
</reference>
<dbReference type="Proteomes" id="UP000683925">
    <property type="component" value="Unassembled WGS sequence"/>
</dbReference>
<name>A0A8S1X7X9_PAROT</name>
<gene>
    <name evidence="1" type="ORF">POCTA_138.1.T1140007</name>
    <name evidence="2" type="ORF">POCTA_138.1.T1140009</name>
</gene>
<dbReference type="AlphaFoldDB" id="A0A8S1X7X9"/>
<evidence type="ECO:0000313" key="3">
    <source>
        <dbReference type="Proteomes" id="UP000683925"/>
    </source>
</evidence>
<protein>
    <submittedName>
        <fullName evidence="2">Uncharacterized protein</fullName>
    </submittedName>
</protein>